<protein>
    <submittedName>
        <fullName evidence="2">PMT_2 domain-containing protein</fullName>
    </submittedName>
</protein>
<feature type="transmembrane region" description="Helical" evidence="1">
    <location>
        <begin position="372"/>
        <end position="391"/>
    </location>
</feature>
<keyword evidence="1" id="KW-0472">Membrane</keyword>
<feature type="transmembrane region" description="Helical" evidence="1">
    <location>
        <begin position="397"/>
        <end position="419"/>
    </location>
</feature>
<feature type="transmembrane region" description="Helical" evidence="1">
    <location>
        <begin position="114"/>
        <end position="137"/>
    </location>
</feature>
<feature type="transmembrane region" description="Helical" evidence="1">
    <location>
        <begin position="220"/>
        <end position="239"/>
    </location>
</feature>
<organism evidence="2 3">
    <name type="scientific">Nitrospina watsonii</name>
    <dbReference type="NCBI Taxonomy" id="1323948"/>
    <lineage>
        <taxon>Bacteria</taxon>
        <taxon>Pseudomonadati</taxon>
        <taxon>Nitrospinota/Tectimicrobiota group</taxon>
        <taxon>Nitrospinota</taxon>
        <taxon>Nitrospinia</taxon>
        <taxon>Nitrospinales</taxon>
        <taxon>Nitrospinaceae</taxon>
        <taxon>Nitrospina</taxon>
    </lineage>
</organism>
<feature type="transmembrane region" description="Helical" evidence="1">
    <location>
        <begin position="431"/>
        <end position="450"/>
    </location>
</feature>
<name>A0ABN8W008_9BACT</name>
<evidence type="ECO:0000313" key="3">
    <source>
        <dbReference type="Proteomes" id="UP001157733"/>
    </source>
</evidence>
<feature type="transmembrane region" description="Helical" evidence="1">
    <location>
        <begin position="143"/>
        <end position="162"/>
    </location>
</feature>
<gene>
    <name evidence="2" type="ORF">NSPWAT_2519</name>
</gene>
<dbReference type="Proteomes" id="UP001157733">
    <property type="component" value="Chromosome"/>
</dbReference>
<feature type="transmembrane region" description="Helical" evidence="1">
    <location>
        <begin position="74"/>
        <end position="102"/>
    </location>
</feature>
<proteinExistence type="predicted"/>
<feature type="transmembrane region" description="Helical" evidence="1">
    <location>
        <begin position="315"/>
        <end position="331"/>
    </location>
</feature>
<keyword evidence="3" id="KW-1185">Reference proteome</keyword>
<reference evidence="2 3" key="1">
    <citation type="submission" date="2022-09" db="EMBL/GenBank/DDBJ databases">
        <authorList>
            <person name="Kop L."/>
        </authorList>
    </citation>
    <scope>NUCLEOTIDE SEQUENCE [LARGE SCALE GENOMIC DNA]</scope>
    <source>
        <strain evidence="2 3">347</strain>
    </source>
</reference>
<dbReference type="EMBL" id="OX336137">
    <property type="protein sequence ID" value="CAI2719375.1"/>
    <property type="molecule type" value="Genomic_DNA"/>
</dbReference>
<feature type="transmembrane region" description="Helical" evidence="1">
    <location>
        <begin position="9"/>
        <end position="31"/>
    </location>
</feature>
<accession>A0ABN8W008</accession>
<feature type="transmembrane region" description="Helical" evidence="1">
    <location>
        <begin position="343"/>
        <end position="360"/>
    </location>
</feature>
<sequence>MVSPARSIVLWFFPGPGLVILLFLFMVGASWQRWTDPVIDFGQQLYVPWALAEGQTLYKDIDFLHGPLSSYLHALIFFLFGPGLLHLALFNIGLIALTAILIHKLLTHFVPVSAARLGSLAFVGAFAFACHRGWAGLNFVTPYVYSLTHGVMLSLLALYLFVRFTQNPTARRLAGMGLVWGLVFLTKIEVFFALSIALAFGLIAFHYTKNFPRKQLLQNICIGVVSFFIPSICLVIYFSTQMPVAEVVTAILSPWTHAFNANIQKLNFYRSILGVASFGDSMQTLGIHLSVLLLTGYALSQLARLRIPDDRQRPFYQGAAVLAVAGGLFLARDFIPWLEITRSFPILLLLFLIVQARGLYKSVDRKSFVLRHLPLWTFTLFAVAMTFKVFFNLKMYHLGFALALPATLVILVLVFGNWLPRVDPVDVSRSFLQPVAYTVFLFAIGVYASLSYGHYQNKTFPVGQGPDVIYDYSPLGRDHTGKFISRGMVMQFALEWMEAEMKPGDTLLTLPDAMMFNYQLKRRFPTRDIIFNPLTVLLRGERAMLARLQASPPDYVALVHADHSHFGFRYFGKNYGTALYHWVLADFEEVKQIGPPPFTEAGFGIQIFKRKPS</sequence>
<dbReference type="RefSeq" id="WP_282012212.1">
    <property type="nucleotide sequence ID" value="NZ_OX336137.1"/>
</dbReference>
<evidence type="ECO:0000313" key="2">
    <source>
        <dbReference type="EMBL" id="CAI2719375.1"/>
    </source>
</evidence>
<evidence type="ECO:0000256" key="1">
    <source>
        <dbReference type="SAM" id="Phobius"/>
    </source>
</evidence>
<keyword evidence="1" id="KW-1133">Transmembrane helix</keyword>
<keyword evidence="1" id="KW-0812">Transmembrane</keyword>